<dbReference type="AlphaFoldDB" id="A0A183FP12"/>
<evidence type="ECO:0000313" key="1">
    <source>
        <dbReference type="EMBL" id="VDO80073.1"/>
    </source>
</evidence>
<dbReference type="WBParaSite" id="HPBE_0000930301-mRNA-1">
    <property type="protein sequence ID" value="HPBE_0000930301-mRNA-1"/>
    <property type="gene ID" value="HPBE_0000930301"/>
</dbReference>
<evidence type="ECO:0000313" key="3">
    <source>
        <dbReference type="WBParaSite" id="HPBE_0000930301-mRNA-1"/>
    </source>
</evidence>
<protein>
    <submittedName>
        <fullName evidence="3">Magnesium transporter</fullName>
    </submittedName>
</protein>
<sequence length="92" mass="10233">MQIPRELCASPRSFCVSQHLPSRTWSVHLSDIDRRAHLSLCSLLFPQCNSDELGGLRTPDVELLRDGLLTLCFHAEAACPIRDELEALGLSC</sequence>
<reference evidence="3" key="2">
    <citation type="submission" date="2019-09" db="UniProtKB">
        <authorList>
            <consortium name="WormBaseParasite"/>
        </authorList>
    </citation>
    <scope>IDENTIFICATION</scope>
</reference>
<accession>A0A183FP12</accession>
<organism evidence="2 3">
    <name type="scientific">Heligmosomoides polygyrus</name>
    <name type="common">Parasitic roundworm</name>
    <dbReference type="NCBI Taxonomy" id="6339"/>
    <lineage>
        <taxon>Eukaryota</taxon>
        <taxon>Metazoa</taxon>
        <taxon>Ecdysozoa</taxon>
        <taxon>Nematoda</taxon>
        <taxon>Chromadorea</taxon>
        <taxon>Rhabditida</taxon>
        <taxon>Rhabditina</taxon>
        <taxon>Rhabditomorpha</taxon>
        <taxon>Strongyloidea</taxon>
        <taxon>Heligmosomidae</taxon>
        <taxon>Heligmosomoides</taxon>
    </lineage>
</organism>
<keyword evidence="2" id="KW-1185">Reference proteome</keyword>
<dbReference type="EMBL" id="UZAH01026397">
    <property type="protein sequence ID" value="VDO80073.1"/>
    <property type="molecule type" value="Genomic_DNA"/>
</dbReference>
<dbReference type="Proteomes" id="UP000050761">
    <property type="component" value="Unassembled WGS sequence"/>
</dbReference>
<gene>
    <name evidence="1" type="ORF">HPBE_LOCUS9304</name>
</gene>
<name>A0A183FP12_HELPZ</name>
<accession>A0A3P7ZPL6</accession>
<reference evidence="1 2" key="1">
    <citation type="submission" date="2018-11" db="EMBL/GenBank/DDBJ databases">
        <authorList>
            <consortium name="Pathogen Informatics"/>
        </authorList>
    </citation>
    <scope>NUCLEOTIDE SEQUENCE [LARGE SCALE GENOMIC DNA]</scope>
</reference>
<proteinExistence type="predicted"/>
<evidence type="ECO:0000313" key="2">
    <source>
        <dbReference type="Proteomes" id="UP000050761"/>
    </source>
</evidence>